<dbReference type="InterPro" id="IPR028098">
    <property type="entry name" value="Glyco_trans_4-like_N"/>
</dbReference>
<evidence type="ECO:0000313" key="4">
    <source>
        <dbReference type="Proteomes" id="UP000317909"/>
    </source>
</evidence>
<dbReference type="GO" id="GO:0016758">
    <property type="term" value="F:hexosyltransferase activity"/>
    <property type="evidence" value="ECO:0007669"/>
    <property type="project" value="TreeGrafter"/>
</dbReference>
<sequence>MVSRAATPATLAPAGFSNLRIDVSKTATTKPLSCVHFIEAIRSELGGVVSAVVDMCDAMSSRGHRVVVATCDDADAPAEWRSAAKDQPQLVRLSTSRLTKRLIGAAGHAHFAGLAADADVVHLHTPWSPGNYQLARLLRRARVPYLVSVHGMLDHYCMRTKPVKKHALLRLGGRRLFRDASVVHFTAEEERLQASHYIPVGDRGVVEPCLVDLSPYDRLPGPQLAFQTFPQFSPVAPKILFLSRVHPKKGIDLLLRAVASLQDRWPDFQLIIAGPGEDRYVAELTRLAAELKIGNQTFFLGMVRGELKLSLYETADVFVLPTHQENFGLVLPEAMACGAPVVTTRGTDIWRELQQGGVSIVENAPQAIAASIAEILGNPAKAEAMRLQQQTFVRQWLDGDRLAAGYEAMYRGAIARGPAPFATVADRTCDSKRTA</sequence>
<keyword evidence="4" id="KW-1185">Reference proteome</keyword>
<reference evidence="3 4" key="1">
    <citation type="submission" date="2019-02" db="EMBL/GenBank/DDBJ databases">
        <title>Deep-cultivation of Planctomycetes and their phenomic and genomic characterization uncovers novel biology.</title>
        <authorList>
            <person name="Wiegand S."/>
            <person name="Jogler M."/>
            <person name="Boedeker C."/>
            <person name="Pinto D."/>
            <person name="Vollmers J."/>
            <person name="Rivas-Marin E."/>
            <person name="Kohn T."/>
            <person name="Peeters S.H."/>
            <person name="Heuer A."/>
            <person name="Rast P."/>
            <person name="Oberbeckmann S."/>
            <person name="Bunk B."/>
            <person name="Jeske O."/>
            <person name="Meyerdierks A."/>
            <person name="Storesund J.E."/>
            <person name="Kallscheuer N."/>
            <person name="Luecker S."/>
            <person name="Lage O.M."/>
            <person name="Pohl T."/>
            <person name="Merkel B.J."/>
            <person name="Hornburger P."/>
            <person name="Mueller R.-W."/>
            <person name="Bruemmer F."/>
            <person name="Labrenz M."/>
            <person name="Spormann A.M."/>
            <person name="Op den Camp H."/>
            <person name="Overmann J."/>
            <person name="Amann R."/>
            <person name="Jetten M.S.M."/>
            <person name="Mascher T."/>
            <person name="Medema M.H."/>
            <person name="Devos D.P."/>
            <person name="Kaster A.-K."/>
            <person name="Ovreas L."/>
            <person name="Rohde M."/>
            <person name="Galperin M.Y."/>
            <person name="Jogler C."/>
        </authorList>
    </citation>
    <scope>NUCLEOTIDE SEQUENCE [LARGE SCALE GENOMIC DNA]</scope>
    <source>
        <strain evidence="3 4">I41</strain>
    </source>
</reference>
<dbReference type="InterPro" id="IPR050194">
    <property type="entry name" value="Glycosyltransferase_grp1"/>
</dbReference>
<dbReference type="PANTHER" id="PTHR45947:SF3">
    <property type="entry name" value="SULFOQUINOVOSYL TRANSFERASE SQD2"/>
    <property type="match status" value="1"/>
</dbReference>
<gene>
    <name evidence="3" type="primary">pimB_2</name>
    <name evidence="3" type="ORF">I41_11120</name>
</gene>
<evidence type="ECO:0000259" key="1">
    <source>
        <dbReference type="Pfam" id="PF00534"/>
    </source>
</evidence>
<feature type="domain" description="Glycosyl transferase family 1" evidence="1">
    <location>
        <begin position="237"/>
        <end position="386"/>
    </location>
</feature>
<dbReference type="AlphaFoldDB" id="A0A517TUA9"/>
<dbReference type="Pfam" id="PF13579">
    <property type="entry name" value="Glyco_trans_4_4"/>
    <property type="match status" value="1"/>
</dbReference>
<feature type="domain" description="Glycosyltransferase subfamily 4-like N-terminal" evidence="2">
    <location>
        <begin position="46"/>
        <end position="194"/>
    </location>
</feature>
<protein>
    <submittedName>
        <fullName evidence="3">GDP-mannose-dependent alpha-(1-6)-phosphatidylinositol monomannoside mannosyltransferase</fullName>
    </submittedName>
</protein>
<dbReference type="Proteomes" id="UP000317909">
    <property type="component" value="Chromosome"/>
</dbReference>
<organism evidence="3 4">
    <name type="scientific">Lacipirellula limnantheis</name>
    <dbReference type="NCBI Taxonomy" id="2528024"/>
    <lineage>
        <taxon>Bacteria</taxon>
        <taxon>Pseudomonadati</taxon>
        <taxon>Planctomycetota</taxon>
        <taxon>Planctomycetia</taxon>
        <taxon>Pirellulales</taxon>
        <taxon>Lacipirellulaceae</taxon>
        <taxon>Lacipirellula</taxon>
    </lineage>
</organism>
<evidence type="ECO:0000259" key="2">
    <source>
        <dbReference type="Pfam" id="PF13579"/>
    </source>
</evidence>
<dbReference type="Gene3D" id="3.40.50.2000">
    <property type="entry name" value="Glycogen Phosphorylase B"/>
    <property type="match status" value="2"/>
</dbReference>
<name>A0A517TUA9_9BACT</name>
<dbReference type="PANTHER" id="PTHR45947">
    <property type="entry name" value="SULFOQUINOVOSYL TRANSFERASE SQD2"/>
    <property type="match status" value="1"/>
</dbReference>
<dbReference type="SUPFAM" id="SSF53756">
    <property type="entry name" value="UDP-Glycosyltransferase/glycogen phosphorylase"/>
    <property type="match status" value="1"/>
</dbReference>
<dbReference type="EMBL" id="CP036339">
    <property type="protein sequence ID" value="QDT71950.1"/>
    <property type="molecule type" value="Genomic_DNA"/>
</dbReference>
<dbReference type="Pfam" id="PF00534">
    <property type="entry name" value="Glycos_transf_1"/>
    <property type="match status" value="1"/>
</dbReference>
<accession>A0A517TUA9</accession>
<keyword evidence="3" id="KW-0328">Glycosyltransferase</keyword>
<keyword evidence="3" id="KW-0808">Transferase</keyword>
<proteinExistence type="predicted"/>
<evidence type="ECO:0000313" key="3">
    <source>
        <dbReference type="EMBL" id="QDT71950.1"/>
    </source>
</evidence>
<dbReference type="InterPro" id="IPR001296">
    <property type="entry name" value="Glyco_trans_1"/>
</dbReference>
<dbReference type="KEGG" id="llh:I41_11120"/>